<dbReference type="EMBL" id="QGMJ01000381">
    <property type="protein sequence ID" value="TVY37012.1"/>
    <property type="molecule type" value="Genomic_DNA"/>
</dbReference>
<feature type="region of interest" description="Disordered" evidence="1">
    <location>
        <begin position="147"/>
        <end position="168"/>
    </location>
</feature>
<sequence length="305" mass="31387">MSDSSDEEAAAMALAMGFSSFGAPPSKKKRKFNSATDAFVDGQEQLTPEQLENIDRGGKKGKGSGGNNVALGRTRVFGTGSGSGAASGAGRGGGSGGVSYEAQAPLVLQAHARNDAEINLYGGRADDGSGDEEKPNYVDTSLPAPVEELRGIGSGGEGSLELQNQATEKATEAVDEMQAKIDSILASAQPGISVPPLPALPPGYTDSAFTEGRIRSPPAAAVQSVAGSSRGGGGGGMRGGRGGGSARGGQRNERWWEGYYDPSFNVNPWEALEKKMELRSVGNWLEKGHWDLNAGVRVPTTTSAT</sequence>
<feature type="region of interest" description="Disordered" evidence="1">
    <location>
        <begin position="218"/>
        <end position="251"/>
    </location>
</feature>
<feature type="compositionally biased region" description="Gly residues" evidence="1">
    <location>
        <begin position="79"/>
        <end position="97"/>
    </location>
</feature>
<feature type="compositionally biased region" description="Gly residues" evidence="1">
    <location>
        <begin position="229"/>
        <end position="247"/>
    </location>
</feature>
<dbReference type="Proteomes" id="UP000462212">
    <property type="component" value="Unassembled WGS sequence"/>
</dbReference>
<dbReference type="OrthoDB" id="5419162at2759"/>
<name>A0A8H8RK44_9HELO</name>
<gene>
    <name evidence="2" type="ORF">LSUB1_G002944</name>
</gene>
<evidence type="ECO:0000313" key="2">
    <source>
        <dbReference type="EMBL" id="TVY37012.1"/>
    </source>
</evidence>
<keyword evidence="3" id="KW-1185">Reference proteome</keyword>
<evidence type="ECO:0000256" key="1">
    <source>
        <dbReference type="SAM" id="MobiDB-lite"/>
    </source>
</evidence>
<comment type="caution">
    <text evidence="2">The sequence shown here is derived from an EMBL/GenBank/DDBJ whole genome shotgun (WGS) entry which is preliminary data.</text>
</comment>
<reference evidence="2 3" key="1">
    <citation type="submission" date="2018-05" db="EMBL/GenBank/DDBJ databases">
        <title>Genome sequencing and assembly of the regulated plant pathogen Lachnellula willkommii and related sister species for the development of diagnostic species identification markers.</title>
        <authorList>
            <person name="Giroux E."/>
            <person name="Bilodeau G."/>
        </authorList>
    </citation>
    <scope>NUCLEOTIDE SEQUENCE [LARGE SCALE GENOMIC DNA]</scope>
    <source>
        <strain evidence="2 3">CBS 197.66</strain>
    </source>
</reference>
<proteinExistence type="predicted"/>
<feature type="region of interest" description="Disordered" evidence="1">
    <location>
        <begin position="39"/>
        <end position="99"/>
    </location>
</feature>
<feature type="compositionally biased region" description="Low complexity" evidence="1">
    <location>
        <begin position="218"/>
        <end position="228"/>
    </location>
</feature>
<evidence type="ECO:0000313" key="3">
    <source>
        <dbReference type="Proteomes" id="UP000462212"/>
    </source>
</evidence>
<feature type="compositionally biased region" description="Basic and acidic residues" evidence="1">
    <location>
        <begin position="124"/>
        <end position="136"/>
    </location>
</feature>
<accession>A0A8H8RK44</accession>
<feature type="region of interest" description="Disordered" evidence="1">
    <location>
        <begin position="120"/>
        <end position="139"/>
    </location>
</feature>
<organism evidence="2 3">
    <name type="scientific">Lachnellula subtilissima</name>
    <dbReference type="NCBI Taxonomy" id="602034"/>
    <lineage>
        <taxon>Eukaryota</taxon>
        <taxon>Fungi</taxon>
        <taxon>Dikarya</taxon>
        <taxon>Ascomycota</taxon>
        <taxon>Pezizomycotina</taxon>
        <taxon>Leotiomycetes</taxon>
        <taxon>Helotiales</taxon>
        <taxon>Lachnaceae</taxon>
        <taxon>Lachnellula</taxon>
    </lineage>
</organism>
<protein>
    <submittedName>
        <fullName evidence="2">Uncharacterized protein</fullName>
    </submittedName>
</protein>
<dbReference type="AlphaFoldDB" id="A0A8H8RK44"/>